<name>A0A0F9G3H9_9ZZZZ</name>
<evidence type="ECO:0000313" key="1">
    <source>
        <dbReference type="EMBL" id="KKL64135.1"/>
    </source>
</evidence>
<reference evidence="1" key="1">
    <citation type="journal article" date="2015" name="Nature">
        <title>Complex archaea that bridge the gap between prokaryotes and eukaryotes.</title>
        <authorList>
            <person name="Spang A."/>
            <person name="Saw J.H."/>
            <person name="Jorgensen S.L."/>
            <person name="Zaremba-Niedzwiedzka K."/>
            <person name="Martijn J."/>
            <person name="Lind A.E."/>
            <person name="van Eijk R."/>
            <person name="Schleper C."/>
            <person name="Guy L."/>
            <person name="Ettema T.J."/>
        </authorList>
    </citation>
    <scope>NUCLEOTIDE SEQUENCE</scope>
</reference>
<dbReference type="EMBL" id="LAZR01027938">
    <property type="protein sequence ID" value="KKL64135.1"/>
    <property type="molecule type" value="Genomic_DNA"/>
</dbReference>
<protein>
    <submittedName>
        <fullName evidence="1">Uncharacterized protein</fullName>
    </submittedName>
</protein>
<comment type="caution">
    <text evidence="1">The sequence shown here is derived from an EMBL/GenBank/DDBJ whole genome shotgun (WGS) entry which is preliminary data.</text>
</comment>
<dbReference type="AlphaFoldDB" id="A0A0F9G3H9"/>
<gene>
    <name evidence="1" type="ORF">LCGC14_2168070</name>
</gene>
<proteinExistence type="predicted"/>
<organism evidence="1">
    <name type="scientific">marine sediment metagenome</name>
    <dbReference type="NCBI Taxonomy" id="412755"/>
    <lineage>
        <taxon>unclassified sequences</taxon>
        <taxon>metagenomes</taxon>
        <taxon>ecological metagenomes</taxon>
    </lineage>
</organism>
<accession>A0A0F9G3H9</accession>
<sequence>MTIKSLSQSQYRILPNSRKYVNYIPEEGIFKFKYKLLKGNARRQLRSYLKRMELQKVMRRVYIFEINKLILNEALTSIIKLLNFKF</sequence>